<reference evidence="9 10" key="1">
    <citation type="submission" date="2017-09" db="EMBL/GenBank/DDBJ databases">
        <title>Depth-based differentiation of microbial function through sediment-hosted aquifers and enrichment of novel symbionts in the deep terrestrial subsurface.</title>
        <authorList>
            <person name="Probst A.J."/>
            <person name="Ladd B."/>
            <person name="Jarett J.K."/>
            <person name="Geller-Mcgrath D.E."/>
            <person name="Sieber C.M."/>
            <person name="Emerson J.B."/>
            <person name="Anantharaman K."/>
            <person name="Thomas B.C."/>
            <person name="Malmstrom R."/>
            <person name="Stieglmeier M."/>
            <person name="Klingl A."/>
            <person name="Woyke T."/>
            <person name="Ryan C.M."/>
            <person name="Banfield J.F."/>
        </authorList>
    </citation>
    <scope>NUCLEOTIDE SEQUENCE [LARGE SCALE GENOMIC DNA]</scope>
    <source>
        <strain evidence="9">CG17_big_fil_post_rev_8_21_14_2_50_48_46</strain>
    </source>
</reference>
<evidence type="ECO:0000256" key="7">
    <source>
        <dbReference type="RuleBase" id="RU004473"/>
    </source>
</evidence>
<dbReference type="Gene3D" id="3.40.50.720">
    <property type="entry name" value="NAD(P)-binding Rossmann-like Domain"/>
    <property type="match status" value="1"/>
</dbReference>
<dbReference type="EC" id="4.2.1.46" evidence="4 7"/>
<evidence type="ECO:0000259" key="8">
    <source>
        <dbReference type="Pfam" id="PF16363"/>
    </source>
</evidence>
<evidence type="ECO:0000313" key="9">
    <source>
        <dbReference type="EMBL" id="PIW14323.1"/>
    </source>
</evidence>
<evidence type="ECO:0000313" key="10">
    <source>
        <dbReference type="Proteomes" id="UP000231019"/>
    </source>
</evidence>
<organism evidence="9 10">
    <name type="scientific">bacterium (Candidatus Blackallbacteria) CG17_big_fil_post_rev_8_21_14_2_50_48_46</name>
    <dbReference type="NCBI Taxonomy" id="2014261"/>
    <lineage>
        <taxon>Bacteria</taxon>
        <taxon>Candidatus Blackallbacteria</taxon>
    </lineage>
</organism>
<comment type="catalytic activity">
    <reaction evidence="1 7">
        <text>dTDP-alpha-D-glucose = dTDP-4-dehydro-6-deoxy-alpha-D-glucose + H2O</text>
        <dbReference type="Rhea" id="RHEA:17221"/>
        <dbReference type="ChEBI" id="CHEBI:15377"/>
        <dbReference type="ChEBI" id="CHEBI:57477"/>
        <dbReference type="ChEBI" id="CHEBI:57649"/>
        <dbReference type="EC" id="4.2.1.46"/>
    </reaction>
</comment>
<dbReference type="InterPro" id="IPR036291">
    <property type="entry name" value="NAD(P)-bd_dom_sf"/>
</dbReference>
<evidence type="ECO:0000256" key="4">
    <source>
        <dbReference type="ARBA" id="ARBA00011990"/>
    </source>
</evidence>
<dbReference type="EMBL" id="PFFQ01000061">
    <property type="protein sequence ID" value="PIW14323.1"/>
    <property type="molecule type" value="Genomic_DNA"/>
</dbReference>
<keyword evidence="5" id="KW-0520">NAD</keyword>
<feature type="domain" description="NAD(P)-binding" evidence="8">
    <location>
        <begin position="5"/>
        <end position="307"/>
    </location>
</feature>
<dbReference type="Gene3D" id="3.90.25.10">
    <property type="entry name" value="UDP-galactose 4-epimerase, domain 1"/>
    <property type="match status" value="1"/>
</dbReference>
<evidence type="ECO:0000256" key="5">
    <source>
        <dbReference type="ARBA" id="ARBA00023027"/>
    </source>
</evidence>
<dbReference type="PANTHER" id="PTHR43000">
    <property type="entry name" value="DTDP-D-GLUCOSE 4,6-DEHYDRATASE-RELATED"/>
    <property type="match status" value="1"/>
</dbReference>
<evidence type="ECO:0000256" key="2">
    <source>
        <dbReference type="ARBA" id="ARBA00001911"/>
    </source>
</evidence>
<evidence type="ECO:0000256" key="1">
    <source>
        <dbReference type="ARBA" id="ARBA00001539"/>
    </source>
</evidence>
<comment type="caution">
    <text evidence="9">The sequence shown here is derived from an EMBL/GenBank/DDBJ whole genome shotgun (WGS) entry which is preliminary data.</text>
</comment>
<sequence length="346" mass="39187">MTRVLITGAAGFIGSNFVDYALRTHPDWQLTNLDLLTYAGFPANIEPFQNSERYRFVQGNVCDPQQVNPLVAEHDLLIHFAAESNVDLSIVASGEFIRTNIEGTRVLLEACRQTPPQRILVVSTDEVYGNAWQDRPSLETDPLMPCSPYAASKAGQDLLAFGYYETYGLPIVRTRCSNNYGPRQDPTKLIPRFILQALHDQPLPVYGHGQNTRDWIHVQDHCRAIDAVLHSAPEYNGEVFNIGADCEKNVLEISRTVLNCLGISRDLLQFVPDRLGHVRRHAVNSEKIQSHLGWQPQIDFATGIAQTVKWYLENPQWWRAVVQQQAQQVPGYSETYGFDRWLSENP</sequence>
<proteinExistence type="inferred from homology"/>
<dbReference type="GO" id="GO:0009225">
    <property type="term" value="P:nucleotide-sugar metabolic process"/>
    <property type="evidence" value="ECO:0007669"/>
    <property type="project" value="InterPro"/>
</dbReference>
<evidence type="ECO:0000256" key="3">
    <source>
        <dbReference type="ARBA" id="ARBA00008178"/>
    </source>
</evidence>
<dbReference type="InterPro" id="IPR005888">
    <property type="entry name" value="dTDP_Gluc_deHydtase"/>
</dbReference>
<gene>
    <name evidence="9" type="primary">rfbB</name>
    <name evidence="9" type="ORF">COW36_22175</name>
</gene>
<dbReference type="AlphaFoldDB" id="A0A2M7FZL9"/>
<dbReference type="SUPFAM" id="SSF51735">
    <property type="entry name" value="NAD(P)-binding Rossmann-fold domains"/>
    <property type="match status" value="1"/>
</dbReference>
<comment type="cofactor">
    <cofactor evidence="2 7">
        <name>NAD(+)</name>
        <dbReference type="ChEBI" id="CHEBI:57540"/>
    </cofactor>
</comment>
<name>A0A2M7FZL9_9BACT</name>
<dbReference type="GO" id="GO:0008460">
    <property type="term" value="F:dTDP-glucose 4,6-dehydratase activity"/>
    <property type="evidence" value="ECO:0007669"/>
    <property type="project" value="UniProtKB-EC"/>
</dbReference>
<dbReference type="CDD" id="cd05246">
    <property type="entry name" value="dTDP_GD_SDR_e"/>
    <property type="match status" value="1"/>
</dbReference>
<dbReference type="InterPro" id="IPR016040">
    <property type="entry name" value="NAD(P)-bd_dom"/>
</dbReference>
<dbReference type="Pfam" id="PF16363">
    <property type="entry name" value="GDP_Man_Dehyd"/>
    <property type="match status" value="1"/>
</dbReference>
<evidence type="ECO:0000256" key="6">
    <source>
        <dbReference type="ARBA" id="ARBA00023239"/>
    </source>
</evidence>
<dbReference type="Proteomes" id="UP000231019">
    <property type="component" value="Unassembled WGS sequence"/>
</dbReference>
<accession>A0A2M7FZL9</accession>
<keyword evidence="6 7" id="KW-0456">Lyase</keyword>
<dbReference type="NCBIfam" id="TIGR01181">
    <property type="entry name" value="dTDP_gluc_dehyt"/>
    <property type="match status" value="1"/>
</dbReference>
<comment type="similarity">
    <text evidence="3 7">Belongs to the NAD(P)-dependent epimerase/dehydratase family. dTDP-glucose dehydratase subfamily.</text>
</comment>
<protein>
    <recommendedName>
        <fullName evidence="4 7">dTDP-glucose 4,6-dehydratase</fullName>
        <ecNumber evidence="4 7">4.2.1.46</ecNumber>
    </recommendedName>
</protein>